<dbReference type="InterPro" id="IPR008884">
    <property type="entry name" value="TylF_MeTrfase"/>
</dbReference>
<keyword evidence="2" id="KW-0479">Metal-binding</keyword>
<dbReference type="PANTHER" id="PTHR40036">
    <property type="entry name" value="MACROCIN O-METHYLTRANSFERASE"/>
    <property type="match status" value="1"/>
</dbReference>
<evidence type="ECO:0000256" key="4">
    <source>
        <dbReference type="ARBA" id="ARBA00023002"/>
    </source>
</evidence>
<dbReference type="Pfam" id="PF13640">
    <property type="entry name" value="2OG-FeII_Oxy_3"/>
    <property type="match status" value="1"/>
</dbReference>
<reference evidence="8" key="1">
    <citation type="submission" date="2023-01" db="EMBL/GenBank/DDBJ databases">
        <title>Metagenome sequencing of chrysophaentin producing Chrysophaeum taylorii.</title>
        <authorList>
            <person name="Davison J."/>
            <person name="Bewley C."/>
        </authorList>
    </citation>
    <scope>NUCLEOTIDE SEQUENCE</scope>
    <source>
        <strain evidence="8">NIES-1699</strain>
    </source>
</reference>
<evidence type="ECO:0000256" key="1">
    <source>
        <dbReference type="ARBA" id="ARBA00001961"/>
    </source>
</evidence>
<dbReference type="InterPro" id="IPR029063">
    <property type="entry name" value="SAM-dependent_MTases_sf"/>
</dbReference>
<gene>
    <name evidence="8" type="ORF">CTAYLR_008922</name>
</gene>
<feature type="signal peptide" evidence="6">
    <location>
        <begin position="1"/>
        <end position="19"/>
    </location>
</feature>
<keyword evidence="3" id="KW-0223">Dioxygenase</keyword>
<feature type="chain" id="PRO_5041973616" description="Fe2OG dioxygenase domain-containing protein" evidence="6">
    <location>
        <begin position="20"/>
        <end position="577"/>
    </location>
</feature>
<evidence type="ECO:0000256" key="2">
    <source>
        <dbReference type="ARBA" id="ARBA00022723"/>
    </source>
</evidence>
<dbReference type="Proteomes" id="UP001230188">
    <property type="component" value="Unassembled WGS sequence"/>
</dbReference>
<dbReference type="Pfam" id="PF13578">
    <property type="entry name" value="Methyltransf_24"/>
    <property type="match status" value="1"/>
</dbReference>
<evidence type="ECO:0000256" key="5">
    <source>
        <dbReference type="ARBA" id="ARBA00023004"/>
    </source>
</evidence>
<dbReference type="GO" id="GO:0016705">
    <property type="term" value="F:oxidoreductase activity, acting on paired donors, with incorporation or reduction of molecular oxygen"/>
    <property type="evidence" value="ECO:0007669"/>
    <property type="project" value="InterPro"/>
</dbReference>
<evidence type="ECO:0000259" key="7">
    <source>
        <dbReference type="PROSITE" id="PS51471"/>
    </source>
</evidence>
<dbReference type="SUPFAM" id="SSF53335">
    <property type="entry name" value="S-adenosyl-L-methionine-dependent methyltransferases"/>
    <property type="match status" value="1"/>
</dbReference>
<dbReference type="AlphaFoldDB" id="A0AAD7UBC2"/>
<name>A0AAD7UBC2_9STRA</name>
<dbReference type="SMART" id="SM00702">
    <property type="entry name" value="P4Hc"/>
    <property type="match status" value="1"/>
</dbReference>
<proteinExistence type="predicted"/>
<dbReference type="GO" id="GO:0031418">
    <property type="term" value="F:L-ascorbic acid binding"/>
    <property type="evidence" value="ECO:0007669"/>
    <property type="project" value="InterPro"/>
</dbReference>
<accession>A0AAD7UBC2</accession>
<evidence type="ECO:0000256" key="3">
    <source>
        <dbReference type="ARBA" id="ARBA00022964"/>
    </source>
</evidence>
<keyword evidence="4" id="KW-0560">Oxidoreductase</keyword>
<dbReference type="InterPro" id="IPR005123">
    <property type="entry name" value="Oxoglu/Fe-dep_dioxygenase_dom"/>
</dbReference>
<dbReference type="PANTHER" id="PTHR40036:SF1">
    <property type="entry name" value="MACROCIN O-METHYLTRANSFERASE"/>
    <property type="match status" value="1"/>
</dbReference>
<evidence type="ECO:0000313" key="9">
    <source>
        <dbReference type="Proteomes" id="UP001230188"/>
    </source>
</evidence>
<evidence type="ECO:0000313" key="8">
    <source>
        <dbReference type="EMBL" id="KAJ8601640.1"/>
    </source>
</evidence>
<dbReference type="Gene3D" id="2.60.120.620">
    <property type="entry name" value="q2cbj1_9rhob like domain"/>
    <property type="match status" value="1"/>
</dbReference>
<dbReference type="Gene3D" id="3.40.50.150">
    <property type="entry name" value="Vaccinia Virus protein VP39"/>
    <property type="match status" value="1"/>
</dbReference>
<evidence type="ECO:0000256" key="6">
    <source>
        <dbReference type="SAM" id="SignalP"/>
    </source>
</evidence>
<dbReference type="EMBL" id="JAQMWT010000413">
    <property type="protein sequence ID" value="KAJ8601640.1"/>
    <property type="molecule type" value="Genomic_DNA"/>
</dbReference>
<dbReference type="GO" id="GO:0005506">
    <property type="term" value="F:iron ion binding"/>
    <property type="evidence" value="ECO:0007669"/>
    <property type="project" value="InterPro"/>
</dbReference>
<feature type="domain" description="Fe2OG dioxygenase" evidence="7">
    <location>
        <begin position="130"/>
        <end position="236"/>
    </location>
</feature>
<comment type="cofactor">
    <cofactor evidence="1">
        <name>L-ascorbate</name>
        <dbReference type="ChEBI" id="CHEBI:38290"/>
    </cofactor>
</comment>
<dbReference type="PROSITE" id="PS51471">
    <property type="entry name" value="FE2OG_OXY"/>
    <property type="match status" value="1"/>
</dbReference>
<keyword evidence="9" id="KW-1185">Reference proteome</keyword>
<dbReference type="InterPro" id="IPR044862">
    <property type="entry name" value="Pro_4_hyd_alph_FE2OG_OXY"/>
</dbReference>
<keyword evidence="5" id="KW-0408">Iron</keyword>
<sequence>MLDWLVLVLVLVLPGGTWSLAVGQAGVAKLLSKEYVVVPGFVEPALVGALREDAEALRREGCFVVSHVGTRRLVQGRVKSTRCISDETRRSETLWLRPPPAPSLGNAEARRALDSIVRELREELAALTGSPLTPFVTELSYAYYPVGGYYRKHVDVPKSGVHTVGRSYAQKREFSFLLYLNEDWREAHGGALRLHGRDRDVLPEGGTLVVMRSDSVEHEVMEAQRERWAVVGWFRVDAHRRAPEAVFLAASRLERRGFDSAAAEACRRVARDEGNDAPTRAYAWIRCAHALFDGCADPEAAGRAYAEALRIEDSPTARAGYGACVRDADEVRAALSRSGSARTAAALAAMTRDETLLPRLPEYLADSLRWLWQNADDGGSAGGSAGGGTRSSLAIAAASAGDGLVLEFGVYYGRSLRMLRDLMPHAELHGFDSFQGLPEPWDGREPAGSYSTGGEVPDDVPGARMHVGWFDRTLPPFLEAHRGPISLVHLDCDLYSSTATVLSAIGPRLDPGAVLVFDDFLAHPSWRNDQKRAFDEAAAAFGWTSYTVLAASLLTKQVVIRIDAAASAAASAAAAAR</sequence>
<organism evidence="8 9">
    <name type="scientific">Chrysophaeum taylorii</name>
    <dbReference type="NCBI Taxonomy" id="2483200"/>
    <lineage>
        <taxon>Eukaryota</taxon>
        <taxon>Sar</taxon>
        <taxon>Stramenopiles</taxon>
        <taxon>Ochrophyta</taxon>
        <taxon>Pelagophyceae</taxon>
        <taxon>Pelagomonadales</taxon>
        <taxon>Pelagomonadaceae</taxon>
        <taxon>Chrysophaeum</taxon>
    </lineage>
</organism>
<dbReference type="GO" id="GO:0051213">
    <property type="term" value="F:dioxygenase activity"/>
    <property type="evidence" value="ECO:0007669"/>
    <property type="project" value="UniProtKB-KW"/>
</dbReference>
<comment type="caution">
    <text evidence="8">The sequence shown here is derived from an EMBL/GenBank/DDBJ whole genome shotgun (WGS) entry which is preliminary data.</text>
</comment>
<dbReference type="InterPro" id="IPR006620">
    <property type="entry name" value="Pro_4_hyd_alph"/>
</dbReference>
<protein>
    <recommendedName>
        <fullName evidence="7">Fe2OG dioxygenase domain-containing protein</fullName>
    </recommendedName>
</protein>
<keyword evidence="6" id="KW-0732">Signal</keyword>